<dbReference type="PANTHER" id="PTHR11934">
    <property type="entry name" value="RIBOSE-5-PHOSPHATE ISOMERASE"/>
    <property type="match status" value="1"/>
</dbReference>
<dbReference type="EMBL" id="CASHTH010002099">
    <property type="protein sequence ID" value="CAI8024830.1"/>
    <property type="molecule type" value="Genomic_DNA"/>
</dbReference>
<comment type="catalytic activity">
    <reaction evidence="1">
        <text>aldehydo-D-ribose 5-phosphate = D-ribulose 5-phosphate</text>
        <dbReference type="Rhea" id="RHEA:14657"/>
        <dbReference type="ChEBI" id="CHEBI:58121"/>
        <dbReference type="ChEBI" id="CHEBI:58273"/>
        <dbReference type="EC" id="5.3.1.6"/>
    </reaction>
</comment>
<dbReference type="InterPro" id="IPR004788">
    <property type="entry name" value="Ribose5P_isomerase_type_A"/>
</dbReference>
<evidence type="ECO:0000256" key="3">
    <source>
        <dbReference type="ARBA" id="ARBA00008088"/>
    </source>
</evidence>
<comment type="caution">
    <text evidence="7">The sequence shown here is derived from an EMBL/GenBank/DDBJ whole genome shotgun (WGS) entry which is preliminary data.</text>
</comment>
<reference evidence="7" key="1">
    <citation type="submission" date="2023-03" db="EMBL/GenBank/DDBJ databases">
        <authorList>
            <person name="Steffen K."/>
            <person name="Cardenas P."/>
        </authorList>
    </citation>
    <scope>NUCLEOTIDE SEQUENCE</scope>
</reference>
<evidence type="ECO:0000313" key="8">
    <source>
        <dbReference type="Proteomes" id="UP001174909"/>
    </source>
</evidence>
<dbReference type="SUPFAM" id="SSF100950">
    <property type="entry name" value="NagB/RpiA/CoA transferase-like"/>
    <property type="match status" value="1"/>
</dbReference>
<dbReference type="SUPFAM" id="SSF75445">
    <property type="entry name" value="D-ribose-5-phosphate isomerase (RpiA), lid domain"/>
    <property type="match status" value="1"/>
</dbReference>
<dbReference type="NCBIfam" id="NF001924">
    <property type="entry name" value="PRK00702.1"/>
    <property type="match status" value="1"/>
</dbReference>
<evidence type="ECO:0000256" key="2">
    <source>
        <dbReference type="ARBA" id="ARBA00004988"/>
    </source>
</evidence>
<gene>
    <name evidence="7" type="ORF">GBAR_LOCUS14385</name>
</gene>
<evidence type="ECO:0000256" key="4">
    <source>
        <dbReference type="ARBA" id="ARBA00011959"/>
    </source>
</evidence>
<proteinExistence type="inferred from homology"/>
<name>A0AA35S7F3_GEOBA</name>
<accession>A0AA35S7F3</accession>
<protein>
    <recommendedName>
        <fullName evidence="4">ribose-5-phosphate isomerase</fullName>
        <ecNumber evidence="4">5.3.1.6</ecNumber>
    </recommendedName>
    <alternativeName>
        <fullName evidence="6">Phosphoriboisomerase</fullName>
    </alternativeName>
</protein>
<dbReference type="Gene3D" id="3.30.70.260">
    <property type="match status" value="1"/>
</dbReference>
<dbReference type="CDD" id="cd01398">
    <property type="entry name" value="RPI_A"/>
    <property type="match status" value="1"/>
</dbReference>
<keyword evidence="8" id="KW-1185">Reference proteome</keyword>
<dbReference type="GO" id="GO:0004751">
    <property type="term" value="F:ribose-5-phosphate isomerase activity"/>
    <property type="evidence" value="ECO:0007669"/>
    <property type="project" value="UniProtKB-EC"/>
</dbReference>
<comment type="similarity">
    <text evidence="3">Belongs to the ribose 5-phosphate isomerase family.</text>
</comment>
<comment type="pathway">
    <text evidence="2">Carbohydrate degradation; pentose phosphate pathway; D-ribose 5-phosphate from D-ribulose 5-phosphate (non-oxidative stage): step 1/1.</text>
</comment>
<dbReference type="EC" id="5.3.1.6" evidence="4"/>
<organism evidence="7 8">
    <name type="scientific">Geodia barretti</name>
    <name type="common">Barrett's horny sponge</name>
    <dbReference type="NCBI Taxonomy" id="519541"/>
    <lineage>
        <taxon>Eukaryota</taxon>
        <taxon>Metazoa</taxon>
        <taxon>Porifera</taxon>
        <taxon>Demospongiae</taxon>
        <taxon>Heteroscleromorpha</taxon>
        <taxon>Tetractinellida</taxon>
        <taxon>Astrophorina</taxon>
        <taxon>Geodiidae</taxon>
        <taxon>Geodia</taxon>
    </lineage>
</organism>
<dbReference type="FunFam" id="3.30.70.260:FF:000018">
    <property type="entry name" value="Ribose-5-phosphate isomerase A"/>
    <property type="match status" value="1"/>
</dbReference>
<keyword evidence="5 7" id="KW-0413">Isomerase</keyword>
<dbReference type="NCBIfam" id="TIGR00021">
    <property type="entry name" value="rpiA"/>
    <property type="match status" value="1"/>
</dbReference>
<dbReference type="InterPro" id="IPR037171">
    <property type="entry name" value="NagB/RpiA_transferase-like"/>
</dbReference>
<dbReference type="GO" id="GO:0005737">
    <property type="term" value="C:cytoplasm"/>
    <property type="evidence" value="ECO:0007669"/>
    <property type="project" value="TreeGrafter"/>
</dbReference>
<dbReference type="GO" id="GO:0006014">
    <property type="term" value="P:D-ribose metabolic process"/>
    <property type="evidence" value="ECO:0007669"/>
    <property type="project" value="TreeGrafter"/>
</dbReference>
<dbReference type="Proteomes" id="UP001174909">
    <property type="component" value="Unassembled WGS sequence"/>
</dbReference>
<dbReference type="GO" id="GO:0009052">
    <property type="term" value="P:pentose-phosphate shunt, non-oxidative branch"/>
    <property type="evidence" value="ECO:0007669"/>
    <property type="project" value="InterPro"/>
</dbReference>
<evidence type="ECO:0000256" key="6">
    <source>
        <dbReference type="ARBA" id="ARBA00029734"/>
    </source>
</evidence>
<dbReference type="Pfam" id="PF06026">
    <property type="entry name" value="Rib_5-P_isom_A"/>
    <property type="match status" value="1"/>
</dbReference>
<sequence>MLMFAASAVLRASPGGFSFCYRSAAGLRAMSDLAAGKKAAAVKAVNDWVKDKQKIGIGSGSTIVFAVERLAERVKAENMNVVCVPTSFQARQLIIQHGLQLSDLENHPQLDVAIDGADEVDPQLTLIKGGGGCQTQEKVVAASANTFVVIADDSKQSTYLGEKWHKGLPIEVLPFAYKPVQLKLEAMGGSAELRIAKQKAGPVITDNGNLILDWKFIAEKGKNWLQLSSRIRASQALWKRDCLWEWQKWHTLVVLMVLSRLCRVIDVHCRYINFSSHLLYEFNTFSFFAHSMGISPILICAATTWH</sequence>
<dbReference type="PANTHER" id="PTHR11934:SF0">
    <property type="entry name" value="RIBOSE-5-PHOSPHATE ISOMERASE"/>
    <property type="match status" value="1"/>
</dbReference>
<dbReference type="Gene3D" id="3.40.50.1360">
    <property type="match status" value="1"/>
</dbReference>
<evidence type="ECO:0000313" key="7">
    <source>
        <dbReference type="EMBL" id="CAI8024830.1"/>
    </source>
</evidence>
<dbReference type="FunFam" id="3.40.50.1360:FF:000001">
    <property type="entry name" value="Ribose-5-phosphate isomerase A"/>
    <property type="match status" value="1"/>
</dbReference>
<evidence type="ECO:0000256" key="1">
    <source>
        <dbReference type="ARBA" id="ARBA00001713"/>
    </source>
</evidence>
<dbReference type="AlphaFoldDB" id="A0AA35S7F3"/>
<evidence type="ECO:0000256" key="5">
    <source>
        <dbReference type="ARBA" id="ARBA00023235"/>
    </source>
</evidence>